<gene>
    <name evidence="8" type="ORF">BT96DRAFT_623512</name>
</gene>
<proteinExistence type="inferred from homology"/>
<dbReference type="PANTHER" id="PTHR48182">
    <property type="entry name" value="PROTEIN SERAC1"/>
    <property type="match status" value="1"/>
</dbReference>
<dbReference type="InterPro" id="IPR012908">
    <property type="entry name" value="PGAP1-ab_dom-like"/>
</dbReference>
<dbReference type="SUPFAM" id="SSF53474">
    <property type="entry name" value="alpha/beta-Hydrolases"/>
    <property type="match status" value="1"/>
</dbReference>
<dbReference type="EMBL" id="ML769389">
    <property type="protein sequence ID" value="KAE9408802.1"/>
    <property type="molecule type" value="Genomic_DNA"/>
</dbReference>
<comment type="similarity">
    <text evidence="6">Belongs to the GPI inositol-deacylase family.</text>
</comment>
<dbReference type="PANTHER" id="PTHR48182:SF2">
    <property type="entry name" value="PROTEIN SERAC1"/>
    <property type="match status" value="1"/>
</dbReference>
<dbReference type="Proteomes" id="UP000799118">
    <property type="component" value="Unassembled WGS sequence"/>
</dbReference>
<keyword evidence="4" id="KW-0496">Mitochondrion</keyword>
<dbReference type="GO" id="GO:0005739">
    <property type="term" value="C:mitochondrion"/>
    <property type="evidence" value="ECO:0007669"/>
    <property type="project" value="UniProtKB-SubCell"/>
</dbReference>
<comment type="function">
    <text evidence="6">Involved in inositol deacylation of GPI-anchored proteins which plays important roles in the quality control and ER-associated degradation of GPI-anchored proteins.</text>
</comment>
<evidence type="ECO:0000259" key="7">
    <source>
        <dbReference type="Pfam" id="PF07819"/>
    </source>
</evidence>
<evidence type="ECO:0000256" key="5">
    <source>
        <dbReference type="ARBA" id="ARBA00023136"/>
    </source>
</evidence>
<dbReference type="EC" id="3.1.-.-" evidence="6"/>
<evidence type="ECO:0000256" key="1">
    <source>
        <dbReference type="ARBA" id="ARBA00004173"/>
    </source>
</evidence>
<feature type="domain" description="GPI inositol-deacylase PGAP1-like alpha/beta" evidence="7">
    <location>
        <begin position="225"/>
        <end position="283"/>
    </location>
</feature>
<dbReference type="AlphaFoldDB" id="A0A6A4I9M4"/>
<keyword evidence="6" id="KW-0378">Hydrolase</keyword>
<dbReference type="Gene3D" id="3.40.50.1820">
    <property type="entry name" value="alpha/beta hydrolase"/>
    <property type="match status" value="1"/>
</dbReference>
<dbReference type="OrthoDB" id="3246270at2759"/>
<protein>
    <recommendedName>
        <fullName evidence="6">GPI inositol-deacylase</fullName>
        <ecNumber evidence="6">3.1.-.-</ecNumber>
    </recommendedName>
</protein>
<dbReference type="InterPro" id="IPR029058">
    <property type="entry name" value="AB_hydrolase_fold"/>
</dbReference>
<dbReference type="GO" id="GO:0015031">
    <property type="term" value="P:protein transport"/>
    <property type="evidence" value="ECO:0007669"/>
    <property type="project" value="UniProtKB-KW"/>
</dbReference>
<evidence type="ECO:0000256" key="2">
    <source>
        <dbReference type="ARBA" id="ARBA00004370"/>
    </source>
</evidence>
<evidence type="ECO:0000256" key="3">
    <source>
        <dbReference type="ARBA" id="ARBA00022824"/>
    </source>
</evidence>
<evidence type="ECO:0000256" key="6">
    <source>
        <dbReference type="RuleBase" id="RU365011"/>
    </source>
</evidence>
<dbReference type="GO" id="GO:0016788">
    <property type="term" value="F:hydrolase activity, acting on ester bonds"/>
    <property type="evidence" value="ECO:0007669"/>
    <property type="project" value="InterPro"/>
</dbReference>
<evidence type="ECO:0000313" key="8">
    <source>
        <dbReference type="EMBL" id="KAE9408802.1"/>
    </source>
</evidence>
<comment type="subcellular location">
    <subcellularLocation>
        <location evidence="6">Endoplasmic reticulum membrane</location>
    </subcellularLocation>
    <subcellularLocation>
        <location evidence="2">Membrane</location>
    </subcellularLocation>
    <subcellularLocation>
        <location evidence="1">Mitochondrion</location>
    </subcellularLocation>
</comment>
<keyword evidence="5 6" id="KW-0472">Membrane</keyword>
<accession>A0A6A4I9M4</accession>
<dbReference type="InterPro" id="IPR052374">
    <property type="entry name" value="SERAC1"/>
</dbReference>
<name>A0A6A4I9M4_9AGAR</name>
<sequence>MFTQSSNFQINKSIFTTGSVNVTYHNHDQQQQQQPPPPDSSLVRKIHRMDRKEILHSTISASARVSNIASATTEDELAGFFHSKGLLIISRQHMPLVASADGQKTTVVSFIDEATLKKALSLPSADRVLNDRALEFDDGFDGYTVLSAGTQVDILALHGLNGHAFRSWEYRDHNGESFMWLRDCLPEQIPGARILTYGYNANLYSDVSTGRMRTFAETFLERLRYMRESDPTRPLILIAHSMGGLIIKQALLIAHTRADKRFDSIINSVTGIVFLGTPHQGSNGVDTARFVANFVRAFNIDIRVDLIKSLDPNSMVLFDLTDDFRQLVSSKAIEIATLFETKKTKIGFLSRDIWLRLSRNGPLF</sequence>
<keyword evidence="3 6" id="KW-0256">Endoplasmic reticulum</keyword>
<dbReference type="Pfam" id="PF07819">
    <property type="entry name" value="PGAP1"/>
    <property type="match status" value="1"/>
</dbReference>
<keyword evidence="9" id="KW-1185">Reference proteome</keyword>
<evidence type="ECO:0000256" key="4">
    <source>
        <dbReference type="ARBA" id="ARBA00023128"/>
    </source>
</evidence>
<reference evidence="8" key="1">
    <citation type="journal article" date="2019" name="Environ. Microbiol.">
        <title>Fungal ecological strategies reflected in gene transcription - a case study of two litter decomposers.</title>
        <authorList>
            <person name="Barbi F."/>
            <person name="Kohler A."/>
            <person name="Barry K."/>
            <person name="Baskaran P."/>
            <person name="Daum C."/>
            <person name="Fauchery L."/>
            <person name="Ihrmark K."/>
            <person name="Kuo A."/>
            <person name="LaButti K."/>
            <person name="Lipzen A."/>
            <person name="Morin E."/>
            <person name="Grigoriev I.V."/>
            <person name="Henrissat B."/>
            <person name="Lindahl B."/>
            <person name="Martin F."/>
        </authorList>
    </citation>
    <scope>NUCLEOTIDE SEQUENCE</scope>
    <source>
        <strain evidence="8">JB14</strain>
    </source>
</reference>
<organism evidence="8 9">
    <name type="scientific">Gymnopus androsaceus JB14</name>
    <dbReference type="NCBI Taxonomy" id="1447944"/>
    <lineage>
        <taxon>Eukaryota</taxon>
        <taxon>Fungi</taxon>
        <taxon>Dikarya</taxon>
        <taxon>Basidiomycota</taxon>
        <taxon>Agaricomycotina</taxon>
        <taxon>Agaricomycetes</taxon>
        <taxon>Agaricomycetidae</taxon>
        <taxon>Agaricales</taxon>
        <taxon>Marasmiineae</taxon>
        <taxon>Omphalotaceae</taxon>
        <taxon>Gymnopus</taxon>
    </lineage>
</organism>
<keyword evidence="6" id="KW-0653">Protein transport</keyword>
<evidence type="ECO:0000313" key="9">
    <source>
        <dbReference type="Proteomes" id="UP000799118"/>
    </source>
</evidence>
<keyword evidence="6" id="KW-0813">Transport</keyword>
<dbReference type="GO" id="GO:0005789">
    <property type="term" value="C:endoplasmic reticulum membrane"/>
    <property type="evidence" value="ECO:0007669"/>
    <property type="project" value="UniProtKB-SubCell"/>
</dbReference>